<dbReference type="EMBL" id="BOMS01000108">
    <property type="protein sequence ID" value="GIE70676.1"/>
    <property type="molecule type" value="Genomic_DNA"/>
</dbReference>
<proteinExistence type="predicted"/>
<dbReference type="Proteomes" id="UP000624709">
    <property type="component" value="Unassembled WGS sequence"/>
</dbReference>
<gene>
    <name evidence="1" type="ORF">Apa02nite_067840</name>
</gene>
<sequence length="51" mass="5344">MHDTDYATTWLPDPTGAAVLRLGYRLTGATGVVQRVLEVAGVLDLAHPPAG</sequence>
<name>A0ABQ4BK57_9ACTN</name>
<organism evidence="1 2">
    <name type="scientific">Actinoplanes palleronii</name>
    <dbReference type="NCBI Taxonomy" id="113570"/>
    <lineage>
        <taxon>Bacteria</taxon>
        <taxon>Bacillati</taxon>
        <taxon>Actinomycetota</taxon>
        <taxon>Actinomycetes</taxon>
        <taxon>Micromonosporales</taxon>
        <taxon>Micromonosporaceae</taxon>
        <taxon>Actinoplanes</taxon>
    </lineage>
</organism>
<dbReference type="RefSeq" id="WP_203828678.1">
    <property type="nucleotide sequence ID" value="NZ_BAAATY010000029.1"/>
</dbReference>
<reference evidence="1 2" key="1">
    <citation type="submission" date="2021-01" db="EMBL/GenBank/DDBJ databases">
        <title>Whole genome shotgun sequence of Actinoplanes palleronii NBRC 14916.</title>
        <authorList>
            <person name="Komaki H."/>
            <person name="Tamura T."/>
        </authorList>
    </citation>
    <scope>NUCLEOTIDE SEQUENCE [LARGE SCALE GENOMIC DNA]</scope>
    <source>
        <strain evidence="1 2">NBRC 14916</strain>
    </source>
</reference>
<protein>
    <submittedName>
        <fullName evidence="1">Uncharacterized protein</fullName>
    </submittedName>
</protein>
<evidence type="ECO:0000313" key="1">
    <source>
        <dbReference type="EMBL" id="GIE70676.1"/>
    </source>
</evidence>
<accession>A0ABQ4BK57</accession>
<evidence type="ECO:0000313" key="2">
    <source>
        <dbReference type="Proteomes" id="UP000624709"/>
    </source>
</evidence>
<comment type="caution">
    <text evidence="1">The sequence shown here is derived from an EMBL/GenBank/DDBJ whole genome shotgun (WGS) entry which is preliminary data.</text>
</comment>
<keyword evidence="2" id="KW-1185">Reference proteome</keyword>